<sequence length="332" mass="37245">MNLIITVPEAENLTSINFTCVCIYSQWPKNQKVGGVNEGKWGSGDMLIGTTNLNISLDETFVDCWLPLSYRGTMAGKIHQLKTKENLNSNVSREEFTMGSTGLSNANKTNSPKVRGANQPDKETFMIPPTKNAPSEIPIVQPHELSFRRNLGKGAQGSVDVALYKGERVAVKSFYNVNAANSNFEKEDEIMYRLKSNYAVRLLGVSDVMSTEPKIVVEYMDQGNLRQYLNAKKNDMENHDLNSVLFIAIAIAEGLVCLHRKRIVHRDLKPLNVLINSMNQVKLADFVLKLTFTHLVLILTELETLEPPYHDVKMNMYLLQASIINGNQQPSL</sequence>
<proteinExistence type="predicted"/>
<evidence type="ECO:0000256" key="1">
    <source>
        <dbReference type="SAM" id="MobiDB-lite"/>
    </source>
</evidence>
<evidence type="ECO:0000313" key="3">
    <source>
        <dbReference type="EMBL" id="OQS01968.1"/>
    </source>
</evidence>
<evidence type="ECO:0000313" key="4">
    <source>
        <dbReference type="Proteomes" id="UP000243217"/>
    </source>
</evidence>
<dbReference type="SMART" id="SM00220">
    <property type="entry name" value="S_TKc"/>
    <property type="match status" value="1"/>
</dbReference>
<dbReference type="InterPro" id="IPR000719">
    <property type="entry name" value="Prot_kinase_dom"/>
</dbReference>
<dbReference type="EMBL" id="JNBS01001314">
    <property type="protein sequence ID" value="OQS01968.1"/>
    <property type="molecule type" value="Genomic_DNA"/>
</dbReference>
<dbReference type="GO" id="GO:0004674">
    <property type="term" value="F:protein serine/threonine kinase activity"/>
    <property type="evidence" value="ECO:0007669"/>
    <property type="project" value="TreeGrafter"/>
</dbReference>
<dbReference type="PROSITE" id="PS50011">
    <property type="entry name" value="PROTEIN_KINASE_DOM"/>
    <property type="match status" value="1"/>
</dbReference>
<dbReference type="Pfam" id="PF07714">
    <property type="entry name" value="PK_Tyr_Ser-Thr"/>
    <property type="match status" value="1"/>
</dbReference>
<dbReference type="SUPFAM" id="SSF56112">
    <property type="entry name" value="Protein kinase-like (PK-like)"/>
    <property type="match status" value="1"/>
</dbReference>
<comment type="caution">
    <text evidence="3">The sequence shown here is derived from an EMBL/GenBank/DDBJ whole genome shotgun (WGS) entry which is preliminary data.</text>
</comment>
<dbReference type="GO" id="GO:0005524">
    <property type="term" value="F:ATP binding"/>
    <property type="evidence" value="ECO:0007669"/>
    <property type="project" value="InterPro"/>
</dbReference>
<dbReference type="OrthoDB" id="10261027at2759"/>
<keyword evidence="4" id="KW-1185">Reference proteome</keyword>
<dbReference type="CDD" id="cd00180">
    <property type="entry name" value="PKc"/>
    <property type="match status" value="1"/>
</dbReference>
<gene>
    <name evidence="3" type="ORF">THRCLA_21548</name>
</gene>
<reference evidence="3 4" key="1">
    <citation type="journal article" date="2014" name="Genome Biol. Evol.">
        <title>The secreted proteins of Achlya hypogyna and Thraustotheca clavata identify the ancestral oomycete secretome and reveal gene acquisitions by horizontal gene transfer.</title>
        <authorList>
            <person name="Misner I."/>
            <person name="Blouin N."/>
            <person name="Leonard G."/>
            <person name="Richards T.A."/>
            <person name="Lane C.E."/>
        </authorList>
    </citation>
    <scope>NUCLEOTIDE SEQUENCE [LARGE SCALE GENOMIC DNA]</scope>
    <source>
        <strain evidence="3 4">ATCC 34112</strain>
    </source>
</reference>
<evidence type="ECO:0000259" key="2">
    <source>
        <dbReference type="PROSITE" id="PS50011"/>
    </source>
</evidence>
<dbReference type="PROSITE" id="PS00108">
    <property type="entry name" value="PROTEIN_KINASE_ST"/>
    <property type="match status" value="1"/>
</dbReference>
<dbReference type="STRING" id="74557.A0A1V9ZVD7"/>
<dbReference type="InterPro" id="IPR008271">
    <property type="entry name" value="Ser/Thr_kinase_AS"/>
</dbReference>
<feature type="region of interest" description="Disordered" evidence="1">
    <location>
        <begin position="99"/>
        <end position="135"/>
    </location>
</feature>
<feature type="compositionally biased region" description="Polar residues" evidence="1">
    <location>
        <begin position="99"/>
        <end position="112"/>
    </location>
</feature>
<dbReference type="Proteomes" id="UP000243217">
    <property type="component" value="Unassembled WGS sequence"/>
</dbReference>
<dbReference type="Gene3D" id="1.10.510.10">
    <property type="entry name" value="Transferase(Phosphotransferase) domain 1"/>
    <property type="match status" value="1"/>
</dbReference>
<dbReference type="InterPro" id="IPR001245">
    <property type="entry name" value="Ser-Thr/Tyr_kinase_cat_dom"/>
</dbReference>
<feature type="domain" description="Protein kinase" evidence="2">
    <location>
        <begin position="145"/>
        <end position="332"/>
    </location>
</feature>
<accession>A0A1V9ZVD7</accession>
<dbReference type="InterPro" id="IPR051681">
    <property type="entry name" value="Ser/Thr_Kinases-Pseudokinases"/>
</dbReference>
<dbReference type="AlphaFoldDB" id="A0A1V9ZVD7"/>
<dbReference type="InterPro" id="IPR011009">
    <property type="entry name" value="Kinase-like_dom_sf"/>
</dbReference>
<dbReference type="PANTHER" id="PTHR44329">
    <property type="entry name" value="SERINE/THREONINE-PROTEIN KINASE TNNI3K-RELATED"/>
    <property type="match status" value="1"/>
</dbReference>
<protein>
    <recommendedName>
        <fullName evidence="2">Protein kinase domain-containing protein</fullName>
    </recommendedName>
</protein>
<organism evidence="3 4">
    <name type="scientific">Thraustotheca clavata</name>
    <dbReference type="NCBI Taxonomy" id="74557"/>
    <lineage>
        <taxon>Eukaryota</taxon>
        <taxon>Sar</taxon>
        <taxon>Stramenopiles</taxon>
        <taxon>Oomycota</taxon>
        <taxon>Saprolegniomycetes</taxon>
        <taxon>Saprolegniales</taxon>
        <taxon>Achlyaceae</taxon>
        <taxon>Thraustotheca</taxon>
    </lineage>
</organism>
<name>A0A1V9ZVD7_9STRA</name>